<feature type="chain" id="PRO_5043450183" description="Secreted protein" evidence="1">
    <location>
        <begin position="26"/>
        <end position="161"/>
    </location>
</feature>
<evidence type="ECO:0008006" key="4">
    <source>
        <dbReference type="Google" id="ProtNLM"/>
    </source>
</evidence>
<accession>A0AAV4BWJ3</accession>
<feature type="signal peptide" evidence="1">
    <location>
        <begin position="1"/>
        <end position="25"/>
    </location>
</feature>
<keyword evidence="3" id="KW-1185">Reference proteome</keyword>
<comment type="caution">
    <text evidence="2">The sequence shown here is derived from an EMBL/GenBank/DDBJ whole genome shotgun (WGS) entry which is preliminary data.</text>
</comment>
<sequence>MISAGQLSLIVLLASTSVQLQTSLSVVMYWSSRQTGQGDVLVTRVKRPPLRKQRKARETGRKAKANALGENLYLCAVVASALPLTRTPVCVYVCVCVRVNMCCVLCGGKRNDSGRVSVGGKDGHRNSTEIDFCIACEDVTGRAHACVDMYVCVCVTAYICV</sequence>
<dbReference type="EMBL" id="BLXT01005511">
    <property type="protein sequence ID" value="GFO23475.1"/>
    <property type="molecule type" value="Genomic_DNA"/>
</dbReference>
<evidence type="ECO:0000256" key="1">
    <source>
        <dbReference type="SAM" id="SignalP"/>
    </source>
</evidence>
<evidence type="ECO:0000313" key="2">
    <source>
        <dbReference type="EMBL" id="GFO23475.1"/>
    </source>
</evidence>
<gene>
    <name evidence="2" type="ORF">PoB_004998000</name>
</gene>
<evidence type="ECO:0000313" key="3">
    <source>
        <dbReference type="Proteomes" id="UP000735302"/>
    </source>
</evidence>
<name>A0AAV4BWJ3_9GAST</name>
<keyword evidence="1" id="KW-0732">Signal</keyword>
<dbReference type="AlphaFoldDB" id="A0AAV4BWJ3"/>
<organism evidence="2 3">
    <name type="scientific">Plakobranchus ocellatus</name>
    <dbReference type="NCBI Taxonomy" id="259542"/>
    <lineage>
        <taxon>Eukaryota</taxon>
        <taxon>Metazoa</taxon>
        <taxon>Spiralia</taxon>
        <taxon>Lophotrochozoa</taxon>
        <taxon>Mollusca</taxon>
        <taxon>Gastropoda</taxon>
        <taxon>Heterobranchia</taxon>
        <taxon>Euthyneura</taxon>
        <taxon>Panpulmonata</taxon>
        <taxon>Sacoglossa</taxon>
        <taxon>Placobranchoidea</taxon>
        <taxon>Plakobranchidae</taxon>
        <taxon>Plakobranchus</taxon>
    </lineage>
</organism>
<protein>
    <recommendedName>
        <fullName evidence="4">Secreted protein</fullName>
    </recommendedName>
</protein>
<dbReference type="Proteomes" id="UP000735302">
    <property type="component" value="Unassembled WGS sequence"/>
</dbReference>
<reference evidence="2 3" key="1">
    <citation type="journal article" date="2021" name="Elife">
        <title>Chloroplast acquisition without the gene transfer in kleptoplastic sea slugs, Plakobranchus ocellatus.</title>
        <authorList>
            <person name="Maeda T."/>
            <person name="Takahashi S."/>
            <person name="Yoshida T."/>
            <person name="Shimamura S."/>
            <person name="Takaki Y."/>
            <person name="Nagai Y."/>
            <person name="Toyoda A."/>
            <person name="Suzuki Y."/>
            <person name="Arimoto A."/>
            <person name="Ishii H."/>
            <person name="Satoh N."/>
            <person name="Nishiyama T."/>
            <person name="Hasebe M."/>
            <person name="Maruyama T."/>
            <person name="Minagawa J."/>
            <person name="Obokata J."/>
            <person name="Shigenobu S."/>
        </authorList>
    </citation>
    <scope>NUCLEOTIDE SEQUENCE [LARGE SCALE GENOMIC DNA]</scope>
</reference>
<proteinExistence type="predicted"/>